<dbReference type="InterPro" id="IPR000639">
    <property type="entry name" value="Epox_hydrolase-like"/>
</dbReference>
<keyword evidence="1" id="KW-0378">Hydrolase</keyword>
<comment type="caution">
    <text evidence="3">The sequence shown here is derived from an EMBL/GenBank/DDBJ whole genome shotgun (WGS) entry which is preliminary data.</text>
</comment>
<dbReference type="Proteomes" id="UP000295293">
    <property type="component" value="Unassembled WGS sequence"/>
</dbReference>
<dbReference type="SUPFAM" id="SSF53474">
    <property type="entry name" value="alpha/beta-Hydrolases"/>
    <property type="match status" value="1"/>
</dbReference>
<evidence type="ECO:0000256" key="1">
    <source>
        <dbReference type="ARBA" id="ARBA00022801"/>
    </source>
</evidence>
<dbReference type="PANTHER" id="PTHR42977">
    <property type="entry name" value="HYDROLASE-RELATED"/>
    <property type="match status" value="1"/>
</dbReference>
<dbReference type="InterPro" id="IPR051340">
    <property type="entry name" value="Haloalkane_dehalogenase"/>
</dbReference>
<dbReference type="PRINTS" id="PR00111">
    <property type="entry name" value="ABHYDROLASE"/>
</dbReference>
<proteinExistence type="predicted"/>
<reference evidence="3 4" key="1">
    <citation type="submission" date="2019-03" db="EMBL/GenBank/DDBJ databases">
        <title>Genomic Encyclopedia of Type Strains, Phase IV (KMG-IV): sequencing the most valuable type-strain genomes for metagenomic binning, comparative biology and taxonomic classification.</title>
        <authorList>
            <person name="Goeker M."/>
        </authorList>
    </citation>
    <scope>NUCLEOTIDE SEQUENCE [LARGE SCALE GENOMIC DNA]</scope>
    <source>
        <strain evidence="3 4">DSM 21667</strain>
    </source>
</reference>
<accession>A0A4V6PYH1</accession>
<protein>
    <submittedName>
        <fullName evidence="3">Haloalkane dehalogenase</fullName>
    </submittedName>
</protein>
<dbReference type="InterPro" id="IPR029058">
    <property type="entry name" value="AB_hydrolase_fold"/>
</dbReference>
<dbReference type="GO" id="GO:0004301">
    <property type="term" value="F:epoxide hydrolase activity"/>
    <property type="evidence" value="ECO:0007669"/>
    <property type="project" value="TreeGrafter"/>
</dbReference>
<sequence length="304" mass="34497">MTTPRMRVLPDYPFRGLRHTHGNGLVQHYLDEGARDAPPVLMLHGNPSWSYYWRRLVLGLRDNYRCIVPDHIGMGLSDKPDDSRYAYTLQSRVDDLDALIEQLVRDGAPERGWTVVVHDWGGMIGSAWACRRPERVARLVITNTAAFPNPKGQRLPATLRLGRDSRLGEWLILQHNAFARGAARWGVKRPLAPDVREALLSPYDTPQNRLSTLRFVQDIPLGPADRAWALVESTGAQLAQFGDRPMFIGWGLGDFVFDRAFLAEFRRRFPGAEAHEYADAGHYVLEDAHERLVPAIRNFLQRTG</sequence>
<feature type="domain" description="AB hydrolase-1" evidence="2">
    <location>
        <begin position="38"/>
        <end position="287"/>
    </location>
</feature>
<dbReference type="PRINTS" id="PR00412">
    <property type="entry name" value="EPOXHYDRLASE"/>
</dbReference>
<evidence type="ECO:0000313" key="3">
    <source>
        <dbReference type="EMBL" id="TDR47686.1"/>
    </source>
</evidence>
<name>A0A4V6PYH1_9GAMM</name>
<dbReference type="AlphaFoldDB" id="A0A4V6PYH1"/>
<dbReference type="Gene3D" id="3.40.50.1820">
    <property type="entry name" value="alpha/beta hydrolase"/>
    <property type="match status" value="1"/>
</dbReference>
<gene>
    <name evidence="3" type="ORF">DFR29_102346</name>
</gene>
<keyword evidence="4" id="KW-1185">Reference proteome</keyword>
<dbReference type="Pfam" id="PF00561">
    <property type="entry name" value="Abhydrolase_1"/>
    <property type="match status" value="1"/>
</dbReference>
<dbReference type="PANTHER" id="PTHR42977:SF3">
    <property type="entry name" value="AB HYDROLASE-1 DOMAIN-CONTAINING PROTEIN"/>
    <property type="match status" value="1"/>
</dbReference>
<dbReference type="EMBL" id="SNZH01000002">
    <property type="protein sequence ID" value="TDR47686.1"/>
    <property type="molecule type" value="Genomic_DNA"/>
</dbReference>
<dbReference type="InterPro" id="IPR000073">
    <property type="entry name" value="AB_hydrolase_1"/>
</dbReference>
<organism evidence="3 4">
    <name type="scientific">Tahibacter aquaticus</name>
    <dbReference type="NCBI Taxonomy" id="520092"/>
    <lineage>
        <taxon>Bacteria</taxon>
        <taxon>Pseudomonadati</taxon>
        <taxon>Pseudomonadota</taxon>
        <taxon>Gammaproteobacteria</taxon>
        <taxon>Lysobacterales</taxon>
        <taxon>Rhodanobacteraceae</taxon>
        <taxon>Tahibacter</taxon>
    </lineage>
</organism>
<evidence type="ECO:0000259" key="2">
    <source>
        <dbReference type="Pfam" id="PF00561"/>
    </source>
</evidence>
<evidence type="ECO:0000313" key="4">
    <source>
        <dbReference type="Proteomes" id="UP000295293"/>
    </source>
</evidence>